<reference evidence="3" key="1">
    <citation type="journal article" date="2019" name="Int. J. Syst. Evol. Microbiol.">
        <title>The Global Catalogue of Microorganisms (GCM) 10K type strain sequencing project: providing services to taxonomists for standard genome sequencing and annotation.</title>
        <authorList>
            <consortium name="The Broad Institute Genomics Platform"/>
            <consortium name="The Broad Institute Genome Sequencing Center for Infectious Disease"/>
            <person name="Wu L."/>
            <person name="Ma J."/>
        </authorList>
    </citation>
    <scope>NUCLEOTIDE SEQUENCE [LARGE SCALE GENOMIC DNA]</scope>
    <source>
        <strain evidence="3">JCM 18015</strain>
    </source>
</reference>
<dbReference type="Pfam" id="PF05656">
    <property type="entry name" value="DUF805"/>
    <property type="match status" value="1"/>
</dbReference>
<name>A0ABP9LD58_9RHOB</name>
<dbReference type="RefSeq" id="WP_259550366.1">
    <property type="nucleotide sequence ID" value="NZ_BAABHW010000002.1"/>
</dbReference>
<keyword evidence="3" id="KW-1185">Reference proteome</keyword>
<dbReference type="PANTHER" id="PTHR34980">
    <property type="entry name" value="INNER MEMBRANE PROTEIN-RELATED-RELATED"/>
    <property type="match status" value="1"/>
</dbReference>
<keyword evidence="1" id="KW-0472">Membrane</keyword>
<protein>
    <submittedName>
        <fullName evidence="2">DUF805 domain-containing protein</fullName>
    </submittedName>
</protein>
<sequence length="133" mass="14585">MTFKESIRTCIAKATTFDGRACRSEFWWFSLFVTLGALVAYVIDFLLFWPPVGQAGARLAEAFADPLSIHAQLLPVTSFWFFLTVLPLVAVGVRRLPDRTKPGGSFMGLDALMILLATGGSRGPNSYGEEPQP</sequence>
<dbReference type="Proteomes" id="UP001499910">
    <property type="component" value="Unassembled WGS sequence"/>
</dbReference>
<keyword evidence="1" id="KW-0812">Transmembrane</keyword>
<gene>
    <name evidence="2" type="ORF">GCM10023209_18280</name>
</gene>
<organism evidence="2 3">
    <name type="scientific">[Roseibacterium] beibuensis</name>
    <dbReference type="NCBI Taxonomy" id="1193142"/>
    <lineage>
        <taxon>Bacteria</taxon>
        <taxon>Pseudomonadati</taxon>
        <taxon>Pseudomonadota</taxon>
        <taxon>Alphaproteobacteria</taxon>
        <taxon>Rhodobacterales</taxon>
        <taxon>Roseobacteraceae</taxon>
        <taxon>Roseicyclus</taxon>
    </lineage>
</organism>
<evidence type="ECO:0000256" key="1">
    <source>
        <dbReference type="SAM" id="Phobius"/>
    </source>
</evidence>
<proteinExistence type="predicted"/>
<evidence type="ECO:0000313" key="3">
    <source>
        <dbReference type="Proteomes" id="UP001499910"/>
    </source>
</evidence>
<feature type="transmembrane region" description="Helical" evidence="1">
    <location>
        <begin position="26"/>
        <end position="49"/>
    </location>
</feature>
<comment type="caution">
    <text evidence="2">The sequence shown here is derived from an EMBL/GenBank/DDBJ whole genome shotgun (WGS) entry which is preliminary data.</text>
</comment>
<feature type="transmembrane region" description="Helical" evidence="1">
    <location>
        <begin position="69"/>
        <end position="91"/>
    </location>
</feature>
<accession>A0ABP9LD58</accession>
<dbReference type="EMBL" id="BAABHW010000002">
    <property type="protein sequence ID" value="GAA5072983.1"/>
    <property type="molecule type" value="Genomic_DNA"/>
</dbReference>
<dbReference type="InterPro" id="IPR008523">
    <property type="entry name" value="DUF805"/>
</dbReference>
<dbReference type="PANTHER" id="PTHR34980:SF2">
    <property type="entry name" value="INNER MEMBRANE PROTEIN YHAH-RELATED"/>
    <property type="match status" value="1"/>
</dbReference>
<evidence type="ECO:0000313" key="2">
    <source>
        <dbReference type="EMBL" id="GAA5072983.1"/>
    </source>
</evidence>
<keyword evidence="1" id="KW-1133">Transmembrane helix</keyword>